<evidence type="ECO:0000313" key="1">
    <source>
        <dbReference type="EMBL" id="KAJ8644716.1"/>
    </source>
</evidence>
<dbReference type="EMBL" id="CM056810">
    <property type="protein sequence ID" value="KAJ8644716.1"/>
    <property type="molecule type" value="Genomic_DNA"/>
</dbReference>
<name>A0ACC2MGG2_PERAE</name>
<protein>
    <submittedName>
        <fullName evidence="1">Uncharacterized protein</fullName>
    </submittedName>
</protein>
<proteinExistence type="predicted"/>
<gene>
    <name evidence="1" type="ORF">MRB53_006464</name>
</gene>
<keyword evidence="2" id="KW-1185">Reference proteome</keyword>
<dbReference type="Proteomes" id="UP001234297">
    <property type="component" value="Chromosome 2"/>
</dbReference>
<organism evidence="1 2">
    <name type="scientific">Persea americana</name>
    <name type="common">Avocado</name>
    <dbReference type="NCBI Taxonomy" id="3435"/>
    <lineage>
        <taxon>Eukaryota</taxon>
        <taxon>Viridiplantae</taxon>
        <taxon>Streptophyta</taxon>
        <taxon>Embryophyta</taxon>
        <taxon>Tracheophyta</taxon>
        <taxon>Spermatophyta</taxon>
        <taxon>Magnoliopsida</taxon>
        <taxon>Magnoliidae</taxon>
        <taxon>Laurales</taxon>
        <taxon>Lauraceae</taxon>
        <taxon>Persea</taxon>
    </lineage>
</organism>
<reference evidence="1 2" key="1">
    <citation type="journal article" date="2022" name="Hortic Res">
        <title>A haplotype resolved chromosomal level avocado genome allows analysis of novel avocado genes.</title>
        <authorList>
            <person name="Nath O."/>
            <person name="Fletcher S.J."/>
            <person name="Hayward A."/>
            <person name="Shaw L.M."/>
            <person name="Masouleh A.K."/>
            <person name="Furtado A."/>
            <person name="Henry R.J."/>
            <person name="Mitter N."/>
        </authorList>
    </citation>
    <scope>NUCLEOTIDE SEQUENCE [LARGE SCALE GENOMIC DNA]</scope>
    <source>
        <strain evidence="2">cv. Hass</strain>
    </source>
</reference>
<accession>A0ACC2MGG2</accession>
<comment type="caution">
    <text evidence="1">The sequence shown here is derived from an EMBL/GenBank/DDBJ whole genome shotgun (WGS) entry which is preliminary data.</text>
</comment>
<sequence length="95" mass="10494">MTGREGAVPYQWMAVVRFAWRRKRACLGVYECHLRGAAQSVMVERIGARGGVEIGEAQARFRERGDGDDGEGRVKGMMGCEISGDFAPTRVMGER</sequence>
<evidence type="ECO:0000313" key="2">
    <source>
        <dbReference type="Proteomes" id="UP001234297"/>
    </source>
</evidence>